<protein>
    <recommendedName>
        <fullName evidence="8">Rhodopsin domain-containing protein</fullName>
    </recommendedName>
</protein>
<dbReference type="OrthoDB" id="444631at2759"/>
<accession>A0A9P7NGN1</accession>
<dbReference type="InterPro" id="IPR049326">
    <property type="entry name" value="Rhodopsin_dom_fungi"/>
</dbReference>
<feature type="transmembrane region" description="Helical" evidence="7">
    <location>
        <begin position="44"/>
        <end position="65"/>
    </location>
</feature>
<organism evidence="9 10">
    <name type="scientific">Claviceps pusilla</name>
    <dbReference type="NCBI Taxonomy" id="123648"/>
    <lineage>
        <taxon>Eukaryota</taxon>
        <taxon>Fungi</taxon>
        <taxon>Dikarya</taxon>
        <taxon>Ascomycota</taxon>
        <taxon>Pezizomycotina</taxon>
        <taxon>Sordariomycetes</taxon>
        <taxon>Hypocreomycetidae</taxon>
        <taxon>Hypocreales</taxon>
        <taxon>Clavicipitaceae</taxon>
        <taxon>Claviceps</taxon>
    </lineage>
</organism>
<keyword evidence="4 7" id="KW-0472">Membrane</keyword>
<dbReference type="InterPro" id="IPR052337">
    <property type="entry name" value="SAT4-like"/>
</dbReference>
<evidence type="ECO:0000256" key="2">
    <source>
        <dbReference type="ARBA" id="ARBA00022692"/>
    </source>
</evidence>
<feature type="region of interest" description="Disordered" evidence="6">
    <location>
        <begin position="303"/>
        <end position="324"/>
    </location>
</feature>
<evidence type="ECO:0000256" key="7">
    <source>
        <dbReference type="SAM" id="Phobius"/>
    </source>
</evidence>
<evidence type="ECO:0000256" key="4">
    <source>
        <dbReference type="ARBA" id="ARBA00023136"/>
    </source>
</evidence>
<name>A0A9P7NGN1_9HYPO</name>
<comment type="subcellular location">
    <subcellularLocation>
        <location evidence="1">Membrane</location>
        <topology evidence="1">Multi-pass membrane protein</topology>
    </subcellularLocation>
</comment>
<evidence type="ECO:0000256" key="1">
    <source>
        <dbReference type="ARBA" id="ARBA00004141"/>
    </source>
</evidence>
<dbReference type="EMBL" id="SRPW01000206">
    <property type="protein sequence ID" value="KAG6016864.1"/>
    <property type="molecule type" value="Genomic_DNA"/>
</dbReference>
<dbReference type="AlphaFoldDB" id="A0A9P7NGN1"/>
<evidence type="ECO:0000256" key="3">
    <source>
        <dbReference type="ARBA" id="ARBA00022989"/>
    </source>
</evidence>
<feature type="transmembrane region" description="Helical" evidence="7">
    <location>
        <begin position="166"/>
        <end position="187"/>
    </location>
</feature>
<dbReference type="PANTHER" id="PTHR33048:SF162">
    <property type="entry name" value="SATRATOXIN BIOSYNTHESIS SC1 CLUSTER PROTEIN 4"/>
    <property type="match status" value="1"/>
</dbReference>
<evidence type="ECO:0000256" key="5">
    <source>
        <dbReference type="ARBA" id="ARBA00038359"/>
    </source>
</evidence>
<dbReference type="Proteomes" id="UP000748025">
    <property type="component" value="Unassembled WGS sequence"/>
</dbReference>
<reference evidence="9" key="1">
    <citation type="journal article" date="2020" name="bioRxiv">
        <title>Whole genome comparisons of ergot fungi reveals the divergence and evolution of species within the genus Claviceps are the result of varying mechanisms driving genome evolution and host range expansion.</title>
        <authorList>
            <person name="Wyka S.A."/>
            <person name="Mondo S.J."/>
            <person name="Liu M."/>
            <person name="Dettman J."/>
            <person name="Nalam V."/>
            <person name="Broders K.D."/>
        </authorList>
    </citation>
    <scope>NUCLEOTIDE SEQUENCE</scope>
    <source>
        <strain evidence="9">CCC 602</strain>
    </source>
</reference>
<evidence type="ECO:0000259" key="8">
    <source>
        <dbReference type="Pfam" id="PF20684"/>
    </source>
</evidence>
<comment type="caution">
    <text evidence="9">The sequence shown here is derived from an EMBL/GenBank/DDBJ whole genome shotgun (WGS) entry which is preliminary data.</text>
</comment>
<gene>
    <name evidence="9" type="ORF">E4U43_002876</name>
</gene>
<sequence length="324" mass="35867">MTASIPSLTQMVCLLWGLWTIAVGMTGFRLTFQWRQHGRLFAGDYFVIAGLVTLTAMGGVITKILPHGYFMIQLFSDLSRNPFMPMPISLEEIRSRNVESLKYTFSLLPLFWTTVWAVGCSRPDDFARADASIKFATAADITSDLLTMILPLNLLRNLSITKLQKLWLVTVFSLSGIIIAVALVRMLQVLEVTDATKQDLLVAVKMLLARCMWSHIESTVAIIVATLPALRFLGKKRMVKEKLPNSYGLVTIGGTGRSRPMPWQLEAGSDESVTIQGSHSELEEAHDKGSYGISDIDLDHMGSGLGTRPGTEVDEESQSVRRCI</sequence>
<dbReference type="PANTHER" id="PTHR33048">
    <property type="entry name" value="PTH11-LIKE INTEGRAL MEMBRANE PROTEIN (AFU_ORTHOLOGUE AFUA_5G11245)"/>
    <property type="match status" value="1"/>
</dbReference>
<feature type="transmembrane region" description="Helical" evidence="7">
    <location>
        <begin position="207"/>
        <end position="230"/>
    </location>
</feature>
<proteinExistence type="inferred from homology"/>
<keyword evidence="10" id="KW-1185">Reference proteome</keyword>
<dbReference type="Pfam" id="PF20684">
    <property type="entry name" value="Fung_rhodopsin"/>
    <property type="match status" value="1"/>
</dbReference>
<comment type="similarity">
    <text evidence="5">Belongs to the SAT4 family.</text>
</comment>
<evidence type="ECO:0000313" key="9">
    <source>
        <dbReference type="EMBL" id="KAG6016864.1"/>
    </source>
</evidence>
<feature type="transmembrane region" description="Helical" evidence="7">
    <location>
        <begin position="12"/>
        <end position="32"/>
    </location>
</feature>
<evidence type="ECO:0000313" key="10">
    <source>
        <dbReference type="Proteomes" id="UP000748025"/>
    </source>
</evidence>
<feature type="domain" description="Rhodopsin" evidence="8">
    <location>
        <begin position="134"/>
        <end position="233"/>
    </location>
</feature>
<evidence type="ECO:0000256" key="6">
    <source>
        <dbReference type="SAM" id="MobiDB-lite"/>
    </source>
</evidence>
<dbReference type="GO" id="GO:0016020">
    <property type="term" value="C:membrane"/>
    <property type="evidence" value="ECO:0007669"/>
    <property type="project" value="UniProtKB-SubCell"/>
</dbReference>
<keyword evidence="2 7" id="KW-0812">Transmembrane</keyword>
<keyword evidence="3 7" id="KW-1133">Transmembrane helix</keyword>